<dbReference type="Proteomes" id="UP001055439">
    <property type="component" value="Chromosome 10"/>
</dbReference>
<evidence type="ECO:0000256" key="3">
    <source>
        <dbReference type="ARBA" id="ARBA00022729"/>
    </source>
</evidence>
<keyword evidence="3" id="KW-0732">Signal</keyword>
<evidence type="ECO:0000256" key="2">
    <source>
        <dbReference type="ARBA" id="ARBA00022692"/>
    </source>
</evidence>
<dbReference type="AlphaFoldDB" id="A0A9E7JH58"/>
<organism evidence="6 7">
    <name type="scientific">Musa troglodytarum</name>
    <name type="common">fe'i banana</name>
    <dbReference type="NCBI Taxonomy" id="320322"/>
    <lineage>
        <taxon>Eukaryota</taxon>
        <taxon>Viridiplantae</taxon>
        <taxon>Streptophyta</taxon>
        <taxon>Embryophyta</taxon>
        <taxon>Tracheophyta</taxon>
        <taxon>Spermatophyta</taxon>
        <taxon>Magnoliopsida</taxon>
        <taxon>Liliopsida</taxon>
        <taxon>Zingiberales</taxon>
        <taxon>Musaceae</taxon>
        <taxon>Musa</taxon>
    </lineage>
</organism>
<keyword evidence="6" id="KW-0808">Transferase</keyword>
<dbReference type="PANTHER" id="PTHR47974">
    <property type="entry name" value="OS07G0415500 PROTEIN"/>
    <property type="match status" value="1"/>
</dbReference>
<keyword evidence="7" id="KW-1185">Reference proteome</keyword>
<dbReference type="GO" id="GO:0016301">
    <property type="term" value="F:kinase activity"/>
    <property type="evidence" value="ECO:0007669"/>
    <property type="project" value="UniProtKB-KW"/>
</dbReference>
<evidence type="ECO:0000256" key="5">
    <source>
        <dbReference type="ARBA" id="ARBA00023136"/>
    </source>
</evidence>
<evidence type="ECO:0000313" key="7">
    <source>
        <dbReference type="Proteomes" id="UP001055439"/>
    </source>
</evidence>
<keyword evidence="4" id="KW-1133">Transmembrane helix</keyword>
<dbReference type="GO" id="GO:0016020">
    <property type="term" value="C:membrane"/>
    <property type="evidence" value="ECO:0007669"/>
    <property type="project" value="UniProtKB-SubCell"/>
</dbReference>
<proteinExistence type="predicted"/>
<sequence>MVSLEIVGGRRNFDVSDDTDRKKFSVCAYEELEKGNIKSTMAKRLAGQDRVVLVNFWCIQEQPSQRPCWKGALAIDRPPARKAADGGLAAVTSSCANTSIAVFATPAPVQPSSGSSHSIAGSLLVSKRNLDKPTSSLVAAGQSSSSNVTETRALDRAELETCLPSQGREEDFQLNPSEA</sequence>
<keyword evidence="6" id="KW-0418">Kinase</keyword>
<keyword evidence="5" id="KW-0472">Membrane</keyword>
<protein>
    <submittedName>
        <fullName evidence="6">Serine threonine-protein kinase</fullName>
    </submittedName>
</protein>
<keyword evidence="2" id="KW-0812">Transmembrane</keyword>
<evidence type="ECO:0000256" key="1">
    <source>
        <dbReference type="ARBA" id="ARBA00004167"/>
    </source>
</evidence>
<gene>
    <name evidence="6" type="ORF">MUK42_15852</name>
</gene>
<name>A0A9E7JH58_9LILI</name>
<accession>A0A9E7JH58</accession>
<evidence type="ECO:0000256" key="4">
    <source>
        <dbReference type="ARBA" id="ARBA00022989"/>
    </source>
</evidence>
<evidence type="ECO:0000313" key="6">
    <source>
        <dbReference type="EMBL" id="URD80627.1"/>
    </source>
</evidence>
<dbReference type="OrthoDB" id="5857966at2759"/>
<comment type="subcellular location">
    <subcellularLocation>
        <location evidence="1">Membrane</location>
        <topology evidence="1">Single-pass membrane protein</topology>
    </subcellularLocation>
</comment>
<dbReference type="PANTHER" id="PTHR47974:SF9">
    <property type="entry name" value="RECEPTOR-LIKE SERINE_THREONINE-PROTEIN KINASE"/>
    <property type="match status" value="1"/>
</dbReference>
<dbReference type="EMBL" id="CP097503">
    <property type="protein sequence ID" value="URD80627.1"/>
    <property type="molecule type" value="Genomic_DNA"/>
</dbReference>
<reference evidence="6" key="1">
    <citation type="submission" date="2022-05" db="EMBL/GenBank/DDBJ databases">
        <title>The Musa troglodytarum L. genome provides insights into the mechanism of non-climacteric behaviour and enrichment of carotenoids.</title>
        <authorList>
            <person name="Wang J."/>
        </authorList>
    </citation>
    <scope>NUCLEOTIDE SEQUENCE</scope>
    <source>
        <tissue evidence="6">Leaf</tissue>
    </source>
</reference>